<name>A0A1Y1Y5B1_9FUNG</name>
<dbReference type="Proteomes" id="UP000193498">
    <property type="component" value="Unassembled WGS sequence"/>
</dbReference>
<comment type="caution">
    <text evidence="2">The sequence shown here is derived from an EMBL/GenBank/DDBJ whole genome shotgun (WGS) entry which is preliminary data.</text>
</comment>
<sequence length="153" mass="16957">MFSTSPSQSNKGNSNEGNAPNKSAKPNRGLVETVTAPPNKKRPVEQAPTGLQEESHVSDHGHHANAQSNRTSTKRLRHDASFCFAESRLDHCLYEKVNPLSMKPYHPRHTTANLERGLVLTFSLDPITRGCSIFTPGKRVGQHRPSLIQRLRG</sequence>
<feature type="compositionally biased region" description="Polar residues" evidence="1">
    <location>
        <begin position="1"/>
        <end position="21"/>
    </location>
</feature>
<accession>A0A1Y1Y5B1</accession>
<dbReference type="AlphaFoldDB" id="A0A1Y1Y5B1"/>
<proteinExistence type="predicted"/>
<gene>
    <name evidence="2" type="ORF">K493DRAFT_302868</name>
</gene>
<evidence type="ECO:0000313" key="2">
    <source>
        <dbReference type="EMBL" id="ORX93173.1"/>
    </source>
</evidence>
<evidence type="ECO:0000313" key="3">
    <source>
        <dbReference type="Proteomes" id="UP000193498"/>
    </source>
</evidence>
<reference evidence="2 3" key="1">
    <citation type="submission" date="2016-07" db="EMBL/GenBank/DDBJ databases">
        <title>Pervasive Adenine N6-methylation of Active Genes in Fungi.</title>
        <authorList>
            <consortium name="DOE Joint Genome Institute"/>
            <person name="Mondo S.J."/>
            <person name="Dannebaum R.O."/>
            <person name="Kuo R.C."/>
            <person name="Labutti K."/>
            <person name="Haridas S."/>
            <person name="Kuo A."/>
            <person name="Salamov A."/>
            <person name="Ahrendt S.R."/>
            <person name="Lipzen A."/>
            <person name="Sullivan W."/>
            <person name="Andreopoulos W.B."/>
            <person name="Clum A."/>
            <person name="Lindquist E."/>
            <person name="Daum C."/>
            <person name="Ramamoorthy G.K."/>
            <person name="Gryganskyi A."/>
            <person name="Culley D."/>
            <person name="Magnuson J.K."/>
            <person name="James T.Y."/>
            <person name="O'Malley M.A."/>
            <person name="Stajich J.E."/>
            <person name="Spatafora J.W."/>
            <person name="Visel A."/>
            <person name="Grigoriev I.V."/>
        </authorList>
    </citation>
    <scope>NUCLEOTIDE SEQUENCE [LARGE SCALE GENOMIC DNA]</scope>
    <source>
        <strain evidence="2 3">CBS 931.73</strain>
    </source>
</reference>
<feature type="region of interest" description="Disordered" evidence="1">
    <location>
        <begin position="1"/>
        <end position="75"/>
    </location>
</feature>
<protein>
    <submittedName>
        <fullName evidence="2">Uncharacterized protein</fullName>
    </submittedName>
</protein>
<dbReference type="EMBL" id="MCFE01000245">
    <property type="protein sequence ID" value="ORX93173.1"/>
    <property type="molecule type" value="Genomic_DNA"/>
</dbReference>
<dbReference type="InParanoid" id="A0A1Y1Y5B1"/>
<feature type="compositionally biased region" description="Basic and acidic residues" evidence="1">
    <location>
        <begin position="53"/>
        <end position="62"/>
    </location>
</feature>
<organism evidence="2 3">
    <name type="scientific">Basidiobolus meristosporus CBS 931.73</name>
    <dbReference type="NCBI Taxonomy" id="1314790"/>
    <lineage>
        <taxon>Eukaryota</taxon>
        <taxon>Fungi</taxon>
        <taxon>Fungi incertae sedis</taxon>
        <taxon>Zoopagomycota</taxon>
        <taxon>Entomophthoromycotina</taxon>
        <taxon>Basidiobolomycetes</taxon>
        <taxon>Basidiobolales</taxon>
        <taxon>Basidiobolaceae</taxon>
        <taxon>Basidiobolus</taxon>
    </lineage>
</organism>
<keyword evidence="3" id="KW-1185">Reference proteome</keyword>
<evidence type="ECO:0000256" key="1">
    <source>
        <dbReference type="SAM" id="MobiDB-lite"/>
    </source>
</evidence>